<proteinExistence type="inferred from homology"/>
<comment type="similarity">
    <text evidence="11 12">Belongs to the peptidase C12 family.</text>
</comment>
<dbReference type="GO" id="GO:0004843">
    <property type="term" value="F:cysteine-type deubiquitinase activity"/>
    <property type="evidence" value="ECO:0007669"/>
    <property type="project" value="UniProtKB-EC"/>
</dbReference>
<evidence type="ECO:0000313" key="16">
    <source>
        <dbReference type="Proteomes" id="UP000050424"/>
    </source>
</evidence>
<feature type="transmembrane region" description="Helical" evidence="13">
    <location>
        <begin position="159"/>
        <end position="177"/>
    </location>
</feature>
<evidence type="ECO:0000256" key="2">
    <source>
        <dbReference type="ARBA" id="ARBA00004141"/>
    </source>
</evidence>
<evidence type="ECO:0000256" key="5">
    <source>
        <dbReference type="ARBA" id="ARBA00022692"/>
    </source>
</evidence>
<dbReference type="CDD" id="cd09616">
    <property type="entry name" value="Peptidase_C12_UCH_L1_L3"/>
    <property type="match status" value="1"/>
</dbReference>
<evidence type="ECO:0000259" key="14">
    <source>
        <dbReference type="PROSITE" id="PS52048"/>
    </source>
</evidence>
<dbReference type="InterPro" id="IPR007248">
    <property type="entry name" value="Mpv17_PMP22"/>
</dbReference>
<sequence length="497" mass="55197">MPSPIVAATLQAAALSTVSNLFAQVILARQEKRPLALDIFQLLRFVILTLLTAPPNYHWQQYLERSFPAYPINSRIARIGDIEMRPHDDAPELKDGFPHRPGTPEPKLSLKNTLTKWFIDCMTAGAIMNTVAFLVLMGILKGQGSSQIWSNIKLETIPIIVAGYKIWPIASIVSFSFIPVHRRIVFLSFIGLLWGIYMSMVAERVQSIVQRIQVFSFFSRTQPIQLHHHTVTPQPEGIKATMAQQTDTASGSSRKVFTMLENNPEVMNDLAQRLGLSPDLAFHDIYSLDDPDLLATIPRPVHALVATIPLTAAWKREREAESEQAEWYNGAGPDEPVVWFRQTILHGCGLIAFLHCAYNGPPAEMHVPGSHLAKFYDEAVPLHRDDRAELLSRSEAIYTASQASSLLGDTAPPSVEEMERMGDHFVAFVKARDGNLWELEGARKGPIKRGGLADDEDVLSEKALQLGIKRLMDLQRADAAEGGGLRFSCIALAPRSV</sequence>
<comment type="caution">
    <text evidence="11">Lacks conserved residue(s) required for the propagation of feature annotation.</text>
</comment>
<keyword evidence="9 13" id="KW-1133">Transmembrane helix</keyword>
<evidence type="ECO:0000256" key="4">
    <source>
        <dbReference type="ARBA" id="ARBA00022670"/>
    </source>
</evidence>
<dbReference type="PROSITE" id="PS52048">
    <property type="entry name" value="UCH_DOMAIN"/>
    <property type="match status" value="1"/>
</dbReference>
<evidence type="ECO:0000313" key="15">
    <source>
        <dbReference type="EMBL" id="KPM40113.1"/>
    </source>
</evidence>
<dbReference type="Pfam" id="PF04117">
    <property type="entry name" value="Mpv17_PMP22"/>
    <property type="match status" value="1"/>
</dbReference>
<comment type="caution">
    <text evidence="15">The sequence shown here is derived from an EMBL/GenBank/DDBJ whole genome shotgun (WGS) entry which is preliminary data.</text>
</comment>
<dbReference type="InterPro" id="IPR038765">
    <property type="entry name" value="Papain-like_cys_pep_sf"/>
</dbReference>
<comment type="catalytic activity">
    <reaction evidence="1 12">
        <text>Thiol-dependent hydrolysis of ester, thioester, amide, peptide and isopeptide bonds formed by the C-terminal Gly of ubiquitin (a 76-residue protein attached to proteins as an intracellular targeting signal).</text>
        <dbReference type="EC" id="3.4.19.12"/>
    </reaction>
</comment>
<name>A0A0P7BIH6_9HYPO</name>
<keyword evidence="7 12" id="KW-0378">Hydrolase</keyword>
<dbReference type="EMBL" id="LKCW01000090">
    <property type="protein sequence ID" value="KPM40113.1"/>
    <property type="molecule type" value="Genomic_DNA"/>
</dbReference>
<keyword evidence="16" id="KW-1185">Reference proteome</keyword>
<keyword evidence="8 12" id="KW-0788">Thiol protease</keyword>
<evidence type="ECO:0000256" key="9">
    <source>
        <dbReference type="ARBA" id="ARBA00022989"/>
    </source>
</evidence>
<feature type="domain" description="UCH catalytic" evidence="14">
    <location>
        <begin position="256"/>
        <end position="494"/>
    </location>
</feature>
<evidence type="ECO:0000256" key="10">
    <source>
        <dbReference type="ARBA" id="ARBA00023136"/>
    </source>
</evidence>
<evidence type="ECO:0000256" key="13">
    <source>
        <dbReference type="SAM" id="Phobius"/>
    </source>
</evidence>
<dbReference type="GO" id="GO:0016020">
    <property type="term" value="C:membrane"/>
    <property type="evidence" value="ECO:0007669"/>
    <property type="project" value="UniProtKB-SubCell"/>
</dbReference>
<dbReference type="GO" id="GO:0006511">
    <property type="term" value="P:ubiquitin-dependent protein catabolic process"/>
    <property type="evidence" value="ECO:0007669"/>
    <property type="project" value="UniProtKB-UniRule"/>
</dbReference>
<dbReference type="InterPro" id="IPR036959">
    <property type="entry name" value="Peptidase_C12_UCH_sf"/>
</dbReference>
<dbReference type="STRING" id="78410.A0A0P7BIH6"/>
<keyword evidence="6 12" id="KW-0833">Ubl conjugation pathway</keyword>
<feature type="transmembrane region" description="Helical" evidence="13">
    <location>
        <begin position="117"/>
        <end position="139"/>
    </location>
</feature>
<reference evidence="15 16" key="1">
    <citation type="submission" date="2015-09" db="EMBL/GenBank/DDBJ databases">
        <title>Draft genome of a European isolate of the apple canker pathogen Neonectria ditissima.</title>
        <authorList>
            <person name="Gomez-Cortecero A."/>
            <person name="Harrison R.J."/>
            <person name="Armitage A.D."/>
        </authorList>
    </citation>
    <scope>NUCLEOTIDE SEQUENCE [LARGE SCALE GENOMIC DNA]</scope>
    <source>
        <strain evidence="15 16">R09/05</strain>
    </source>
</reference>
<evidence type="ECO:0000256" key="11">
    <source>
        <dbReference type="PROSITE-ProRule" id="PRU01393"/>
    </source>
</evidence>
<keyword evidence="4 12" id="KW-0645">Protease</keyword>
<dbReference type="OrthoDB" id="427186at2759"/>
<dbReference type="Pfam" id="PF01088">
    <property type="entry name" value="Peptidase_C12"/>
    <property type="match status" value="1"/>
</dbReference>
<dbReference type="AlphaFoldDB" id="A0A0P7BIH6"/>
<keyword evidence="5 13" id="KW-0812">Transmembrane</keyword>
<dbReference type="GO" id="GO:0016579">
    <property type="term" value="P:protein deubiquitination"/>
    <property type="evidence" value="ECO:0007669"/>
    <property type="project" value="TreeGrafter"/>
</dbReference>
<dbReference type="Gene3D" id="3.40.532.10">
    <property type="entry name" value="Peptidase C12, ubiquitin carboxyl-terminal hydrolase"/>
    <property type="match status" value="1"/>
</dbReference>
<keyword evidence="10 13" id="KW-0472">Membrane</keyword>
<evidence type="ECO:0000256" key="1">
    <source>
        <dbReference type="ARBA" id="ARBA00000707"/>
    </source>
</evidence>
<dbReference type="EC" id="3.4.19.12" evidence="12"/>
<evidence type="ECO:0000256" key="6">
    <source>
        <dbReference type="ARBA" id="ARBA00022786"/>
    </source>
</evidence>
<evidence type="ECO:0000256" key="7">
    <source>
        <dbReference type="ARBA" id="ARBA00022801"/>
    </source>
</evidence>
<dbReference type="PRINTS" id="PR00707">
    <property type="entry name" value="UBCTHYDRLASE"/>
</dbReference>
<comment type="subcellular location">
    <subcellularLocation>
        <location evidence="2">Membrane</location>
        <topology evidence="2">Multi-pass membrane protein</topology>
    </subcellularLocation>
</comment>
<gene>
    <name evidence="15" type="ORF">AK830_g6455</name>
</gene>
<dbReference type="PANTHER" id="PTHR10589">
    <property type="entry name" value="UBIQUITIN CARBOXYL-TERMINAL HYDROLASE"/>
    <property type="match status" value="1"/>
</dbReference>
<organism evidence="15 16">
    <name type="scientific">Neonectria ditissima</name>
    <dbReference type="NCBI Taxonomy" id="78410"/>
    <lineage>
        <taxon>Eukaryota</taxon>
        <taxon>Fungi</taxon>
        <taxon>Dikarya</taxon>
        <taxon>Ascomycota</taxon>
        <taxon>Pezizomycotina</taxon>
        <taxon>Sordariomycetes</taxon>
        <taxon>Hypocreomycetidae</taxon>
        <taxon>Hypocreales</taxon>
        <taxon>Nectriaceae</taxon>
        <taxon>Neonectria</taxon>
    </lineage>
</organism>
<dbReference type="FunFam" id="3.40.532.10:FF:000008">
    <property type="entry name" value="Ubiquitin carboxyl-terminal hydrolase"/>
    <property type="match status" value="1"/>
</dbReference>
<evidence type="ECO:0000256" key="12">
    <source>
        <dbReference type="RuleBase" id="RU361215"/>
    </source>
</evidence>
<dbReference type="Proteomes" id="UP000050424">
    <property type="component" value="Unassembled WGS sequence"/>
</dbReference>
<dbReference type="PANTHER" id="PTHR10589:SF41">
    <property type="entry name" value="UBIQUITIN CARBOXYL-TERMINAL HYDROLASE"/>
    <property type="match status" value="1"/>
</dbReference>
<feature type="transmembrane region" description="Helical" evidence="13">
    <location>
        <begin position="184"/>
        <end position="202"/>
    </location>
</feature>
<protein>
    <recommendedName>
        <fullName evidence="12">Ubiquitin carboxyl-terminal hydrolase</fullName>
        <ecNumber evidence="12">3.4.19.12</ecNumber>
    </recommendedName>
</protein>
<dbReference type="GO" id="GO:0005737">
    <property type="term" value="C:cytoplasm"/>
    <property type="evidence" value="ECO:0007669"/>
    <property type="project" value="TreeGrafter"/>
</dbReference>
<evidence type="ECO:0000256" key="3">
    <source>
        <dbReference type="ARBA" id="ARBA00006824"/>
    </source>
</evidence>
<accession>A0A0P7BIH6</accession>
<dbReference type="InterPro" id="IPR001578">
    <property type="entry name" value="Peptidase_C12_UCH"/>
</dbReference>
<dbReference type="SUPFAM" id="SSF54001">
    <property type="entry name" value="Cysteine proteinases"/>
    <property type="match status" value="1"/>
</dbReference>
<comment type="similarity">
    <text evidence="3">Belongs to the peroxisomal membrane protein PXMP2/4 family.</text>
</comment>
<evidence type="ECO:0000256" key="8">
    <source>
        <dbReference type="ARBA" id="ARBA00022807"/>
    </source>
</evidence>